<dbReference type="CDD" id="cd06257">
    <property type="entry name" value="DnaJ"/>
    <property type="match status" value="1"/>
</dbReference>
<protein>
    <submittedName>
        <fullName evidence="4">Molecular chaperone DnaJ</fullName>
    </submittedName>
</protein>
<proteinExistence type="predicted"/>
<evidence type="ECO:0000313" key="4">
    <source>
        <dbReference type="EMBL" id="PMR78407.1"/>
    </source>
</evidence>
<accession>A0A2N7UDA9</accession>
<sequence>MSADRFSPFERLLLESRHPPDTAACLLLAWVMTQRGPIGQVEHAALEALTQRHRHGHDLTVLLSIAADQDLDAIQLACELLSRHQAELDGDAFLRQAIRLASPAKPPTLAQQHLLGFLADLLGVAPHDFSPLFASLTGTPWRAPADPSRQAFWGPQPQHSEEGHAQADPSSSQRSALIAWMRRWLAELAGAWPRWREARHQQGNAKRERTRQEQAQREQHHQRQENKAGGSAHRERHEQHETSDEQPPGGVRTRQALAVLGLTPGASRSEIRKAYRRLAQVHHPDRFHHQGDAVVARASRRFQRIRSAYDHLTRAA</sequence>
<keyword evidence="1" id="KW-0143">Chaperone</keyword>
<dbReference type="PANTHER" id="PTHR44743:SF10">
    <property type="entry name" value="J DOMAIN-CONTAINING PROTEIN"/>
    <property type="match status" value="1"/>
</dbReference>
<dbReference type="SMART" id="SM00271">
    <property type="entry name" value="DnaJ"/>
    <property type="match status" value="1"/>
</dbReference>
<dbReference type="InterPro" id="IPR036869">
    <property type="entry name" value="J_dom_sf"/>
</dbReference>
<evidence type="ECO:0000259" key="3">
    <source>
        <dbReference type="PROSITE" id="PS50076"/>
    </source>
</evidence>
<feature type="compositionally biased region" description="Basic and acidic residues" evidence="2">
    <location>
        <begin position="196"/>
        <end position="243"/>
    </location>
</feature>
<dbReference type="RefSeq" id="WP_102589469.1">
    <property type="nucleotide sequence ID" value="NZ_BNAE01000001.1"/>
</dbReference>
<dbReference type="OrthoDB" id="581986at2"/>
<reference evidence="4 5" key="1">
    <citation type="submission" date="2018-01" db="EMBL/GenBank/DDBJ databases">
        <title>Halomonas endophytica sp. nov., isolated from storage liquid in the stems of Populus euphratica.</title>
        <authorList>
            <person name="Chen C."/>
        </authorList>
    </citation>
    <scope>NUCLEOTIDE SEQUENCE [LARGE SCALE GENOMIC DNA]</scope>
    <source>
        <strain evidence="4 5">BZ-SZ-XJ27</strain>
    </source>
</reference>
<name>A0A2N7UDA9_9GAMM</name>
<evidence type="ECO:0000256" key="2">
    <source>
        <dbReference type="SAM" id="MobiDB-lite"/>
    </source>
</evidence>
<evidence type="ECO:0000256" key="1">
    <source>
        <dbReference type="ARBA" id="ARBA00023186"/>
    </source>
</evidence>
<comment type="caution">
    <text evidence="4">The sequence shown here is derived from an EMBL/GenBank/DDBJ whole genome shotgun (WGS) entry which is preliminary data.</text>
</comment>
<dbReference type="SUPFAM" id="SSF46565">
    <property type="entry name" value="Chaperone J-domain"/>
    <property type="match status" value="1"/>
</dbReference>
<dbReference type="PANTHER" id="PTHR44743">
    <property type="entry name" value="PUTATIVE, EXPRESSED-RELATED"/>
    <property type="match status" value="1"/>
</dbReference>
<dbReference type="Proteomes" id="UP000235547">
    <property type="component" value="Unassembled WGS sequence"/>
</dbReference>
<dbReference type="EMBL" id="PNRG01000033">
    <property type="protein sequence ID" value="PMR78407.1"/>
    <property type="molecule type" value="Genomic_DNA"/>
</dbReference>
<feature type="region of interest" description="Disordered" evidence="2">
    <location>
        <begin position="144"/>
        <end position="173"/>
    </location>
</feature>
<dbReference type="PRINTS" id="PR00625">
    <property type="entry name" value="JDOMAIN"/>
</dbReference>
<keyword evidence="5" id="KW-1185">Reference proteome</keyword>
<dbReference type="InterPro" id="IPR001623">
    <property type="entry name" value="DnaJ_domain"/>
</dbReference>
<organism evidence="4 5">
    <name type="scientific">Halomonas urumqiensis</name>
    <dbReference type="NCBI Taxonomy" id="1684789"/>
    <lineage>
        <taxon>Bacteria</taxon>
        <taxon>Pseudomonadati</taxon>
        <taxon>Pseudomonadota</taxon>
        <taxon>Gammaproteobacteria</taxon>
        <taxon>Oceanospirillales</taxon>
        <taxon>Halomonadaceae</taxon>
        <taxon>Halomonas</taxon>
    </lineage>
</organism>
<dbReference type="Pfam" id="PF00226">
    <property type="entry name" value="DnaJ"/>
    <property type="match status" value="1"/>
</dbReference>
<feature type="region of interest" description="Disordered" evidence="2">
    <location>
        <begin position="196"/>
        <end position="252"/>
    </location>
</feature>
<dbReference type="AlphaFoldDB" id="A0A2N7UDA9"/>
<feature type="domain" description="J" evidence="3">
    <location>
        <begin position="255"/>
        <end position="316"/>
    </location>
</feature>
<dbReference type="PROSITE" id="PS50076">
    <property type="entry name" value="DNAJ_2"/>
    <property type="match status" value="1"/>
</dbReference>
<gene>
    <name evidence="4" type="ORF">C1H70_16815</name>
</gene>
<dbReference type="Gene3D" id="1.10.287.110">
    <property type="entry name" value="DnaJ domain"/>
    <property type="match status" value="1"/>
</dbReference>
<evidence type="ECO:0000313" key="5">
    <source>
        <dbReference type="Proteomes" id="UP000235547"/>
    </source>
</evidence>